<keyword evidence="2" id="KW-1185">Reference proteome</keyword>
<organism evidence="1 2">
    <name type="scientific">Diphasiastrum complanatum</name>
    <name type="common">Issler's clubmoss</name>
    <name type="synonym">Lycopodium complanatum</name>
    <dbReference type="NCBI Taxonomy" id="34168"/>
    <lineage>
        <taxon>Eukaryota</taxon>
        <taxon>Viridiplantae</taxon>
        <taxon>Streptophyta</taxon>
        <taxon>Embryophyta</taxon>
        <taxon>Tracheophyta</taxon>
        <taxon>Lycopodiopsida</taxon>
        <taxon>Lycopodiales</taxon>
        <taxon>Lycopodiaceae</taxon>
        <taxon>Lycopodioideae</taxon>
        <taxon>Diphasiastrum</taxon>
    </lineage>
</organism>
<dbReference type="Proteomes" id="UP001162992">
    <property type="component" value="Chromosome 4"/>
</dbReference>
<reference evidence="2" key="1">
    <citation type="journal article" date="2024" name="Proc. Natl. Acad. Sci. U.S.A.">
        <title>Extraordinary preservation of gene collinearity over three hundred million years revealed in homosporous lycophytes.</title>
        <authorList>
            <person name="Li C."/>
            <person name="Wickell D."/>
            <person name="Kuo L.Y."/>
            <person name="Chen X."/>
            <person name="Nie B."/>
            <person name="Liao X."/>
            <person name="Peng D."/>
            <person name="Ji J."/>
            <person name="Jenkins J."/>
            <person name="Williams M."/>
            <person name="Shu S."/>
            <person name="Plott C."/>
            <person name="Barry K."/>
            <person name="Rajasekar S."/>
            <person name="Grimwood J."/>
            <person name="Han X."/>
            <person name="Sun S."/>
            <person name="Hou Z."/>
            <person name="He W."/>
            <person name="Dai G."/>
            <person name="Sun C."/>
            <person name="Schmutz J."/>
            <person name="Leebens-Mack J.H."/>
            <person name="Li F.W."/>
            <person name="Wang L."/>
        </authorList>
    </citation>
    <scope>NUCLEOTIDE SEQUENCE [LARGE SCALE GENOMIC DNA]</scope>
    <source>
        <strain evidence="2">cv. PW_Plant_1</strain>
    </source>
</reference>
<dbReference type="EMBL" id="CM055095">
    <property type="protein sequence ID" value="KAJ7559733.1"/>
    <property type="molecule type" value="Genomic_DNA"/>
</dbReference>
<protein>
    <submittedName>
        <fullName evidence="1">Uncharacterized protein</fullName>
    </submittedName>
</protein>
<proteinExistence type="predicted"/>
<accession>A0ACC2E000</accession>
<comment type="caution">
    <text evidence="1">The sequence shown here is derived from an EMBL/GenBank/DDBJ whole genome shotgun (WGS) entry which is preliminary data.</text>
</comment>
<sequence>MTKLRRTVLISCILDVILICCIFFKSICASQAKAGSALFVFGDSTVDCGNNNQLFTMARATFLPFGRDFDTHTPTGRFTNGRLSIDFLVPGYLTAGDNILQGVNFASAGSGIFNSTGSIFGQHIPLQEQVRYFGNVRNRLIARLGKEATSNLLANSILYISTGSNDYVNNYLLPISPLYLEYTSDEFKEKLISILAQQIELLYDFGARKIVIASFSPFGTVPSVMERYGNESEKGFSFLNVFAQEYNAALFLKLLELRVKLPGSYLIYNNVYNTIQDIILNPQQYGIVHTQTSCCGMGRFGGAIPCLPKLPVCSNASQYVFWDEFHPTSSTYSIIAQRFWSGSIADSFPINIQELATL</sequence>
<evidence type="ECO:0000313" key="2">
    <source>
        <dbReference type="Proteomes" id="UP001162992"/>
    </source>
</evidence>
<evidence type="ECO:0000313" key="1">
    <source>
        <dbReference type="EMBL" id="KAJ7559733.1"/>
    </source>
</evidence>
<name>A0ACC2E000_DIPCM</name>
<gene>
    <name evidence="1" type="ORF">O6H91_04G098800</name>
</gene>